<name>A0A4S8L1F3_DENBC</name>
<dbReference type="Proteomes" id="UP000297245">
    <property type="component" value="Unassembled WGS sequence"/>
</dbReference>
<evidence type="ECO:0000313" key="1">
    <source>
        <dbReference type="EMBL" id="THU82224.1"/>
    </source>
</evidence>
<evidence type="ECO:0008006" key="3">
    <source>
        <dbReference type="Google" id="ProtNLM"/>
    </source>
</evidence>
<dbReference type="AlphaFoldDB" id="A0A4S8L1F3"/>
<reference evidence="1 2" key="1">
    <citation type="journal article" date="2019" name="Nat. Ecol. Evol.">
        <title>Megaphylogeny resolves global patterns of mushroom evolution.</title>
        <authorList>
            <person name="Varga T."/>
            <person name="Krizsan K."/>
            <person name="Foldi C."/>
            <person name="Dima B."/>
            <person name="Sanchez-Garcia M."/>
            <person name="Sanchez-Ramirez S."/>
            <person name="Szollosi G.J."/>
            <person name="Szarkandi J.G."/>
            <person name="Papp V."/>
            <person name="Albert L."/>
            <person name="Andreopoulos W."/>
            <person name="Angelini C."/>
            <person name="Antonin V."/>
            <person name="Barry K.W."/>
            <person name="Bougher N.L."/>
            <person name="Buchanan P."/>
            <person name="Buyck B."/>
            <person name="Bense V."/>
            <person name="Catcheside P."/>
            <person name="Chovatia M."/>
            <person name="Cooper J."/>
            <person name="Damon W."/>
            <person name="Desjardin D."/>
            <person name="Finy P."/>
            <person name="Geml J."/>
            <person name="Haridas S."/>
            <person name="Hughes K."/>
            <person name="Justo A."/>
            <person name="Karasinski D."/>
            <person name="Kautmanova I."/>
            <person name="Kiss B."/>
            <person name="Kocsube S."/>
            <person name="Kotiranta H."/>
            <person name="LaButti K.M."/>
            <person name="Lechner B.E."/>
            <person name="Liimatainen K."/>
            <person name="Lipzen A."/>
            <person name="Lukacs Z."/>
            <person name="Mihaltcheva S."/>
            <person name="Morgado L.N."/>
            <person name="Niskanen T."/>
            <person name="Noordeloos M.E."/>
            <person name="Ohm R.A."/>
            <person name="Ortiz-Santana B."/>
            <person name="Ovrebo C."/>
            <person name="Racz N."/>
            <person name="Riley R."/>
            <person name="Savchenko A."/>
            <person name="Shiryaev A."/>
            <person name="Soop K."/>
            <person name="Spirin V."/>
            <person name="Szebenyi C."/>
            <person name="Tomsovsky M."/>
            <person name="Tulloss R.E."/>
            <person name="Uehling J."/>
            <person name="Grigoriev I.V."/>
            <person name="Vagvolgyi C."/>
            <person name="Papp T."/>
            <person name="Martin F.M."/>
            <person name="Miettinen O."/>
            <person name="Hibbett D.S."/>
            <person name="Nagy L.G."/>
        </authorList>
    </citation>
    <scope>NUCLEOTIDE SEQUENCE [LARGE SCALE GENOMIC DNA]</scope>
    <source>
        <strain evidence="1 2">CBS 962.96</strain>
    </source>
</reference>
<keyword evidence="2" id="KW-1185">Reference proteome</keyword>
<gene>
    <name evidence="1" type="ORF">K435DRAFT_872525</name>
</gene>
<proteinExistence type="predicted"/>
<organism evidence="1 2">
    <name type="scientific">Dendrothele bispora (strain CBS 962.96)</name>
    <dbReference type="NCBI Taxonomy" id="1314807"/>
    <lineage>
        <taxon>Eukaryota</taxon>
        <taxon>Fungi</taxon>
        <taxon>Dikarya</taxon>
        <taxon>Basidiomycota</taxon>
        <taxon>Agaricomycotina</taxon>
        <taxon>Agaricomycetes</taxon>
        <taxon>Agaricomycetidae</taxon>
        <taxon>Agaricales</taxon>
        <taxon>Agaricales incertae sedis</taxon>
        <taxon>Dendrothele</taxon>
    </lineage>
</organism>
<sequence length="421" mass="46512">MAHSQPADVVCAVIDLSDQWRTLTTVSFARSRLHACTVNDLHFDAWAEHHSSRTFRLGISGRRIYCERAGPHGARLTEPFSFIFGTPLLGEKALPDTGHVVVAKHGSDRTHLLRVVDVCVDDLATISQLLRMFNAIPHWALSLVATERVSMNDRRFLQPVPCTTGATRRNAVKSSSCRCAICLTFPPEISSLIFILLEVEALASFLGTCRCHYHTVAAHLDYRICRYYRRVFGDSVPIEDIKSTLRTTGAFIHGSAVQGLLLNECDNIQNEITIATPFATRTDWLQLLLRIPDVMSYHFKSLVSRVGGELVERIRTTLFLPNGVIVTIQESSSMSAFPLLLTHGITSMACGISYSSTTDALTPVLVRSALRALSGLIARLGGEVLRDATAWLPCRCQFQLVMSPVYLISVTSCGGKEQRVP</sequence>
<dbReference type="EMBL" id="ML179748">
    <property type="protein sequence ID" value="THU82224.1"/>
    <property type="molecule type" value="Genomic_DNA"/>
</dbReference>
<accession>A0A4S8L1F3</accession>
<protein>
    <recommendedName>
        <fullName evidence="3">F-box domain-containing protein</fullName>
    </recommendedName>
</protein>
<evidence type="ECO:0000313" key="2">
    <source>
        <dbReference type="Proteomes" id="UP000297245"/>
    </source>
</evidence>